<keyword evidence="14" id="KW-1185">Reference proteome</keyword>
<name>S8CI88_9LAMI</name>
<dbReference type="AlphaFoldDB" id="S8CI88"/>
<feature type="non-terminal residue" evidence="13">
    <location>
        <position position="228"/>
    </location>
</feature>
<keyword evidence="5 11" id="KW-0732">Signal</keyword>
<protein>
    <recommendedName>
        <fullName evidence="12">Leucine-rich repeat-containing N-terminal plant-type domain-containing protein</fullName>
    </recommendedName>
</protein>
<evidence type="ECO:0000313" key="14">
    <source>
        <dbReference type="Proteomes" id="UP000015453"/>
    </source>
</evidence>
<evidence type="ECO:0000256" key="1">
    <source>
        <dbReference type="ARBA" id="ARBA00004251"/>
    </source>
</evidence>
<comment type="caution">
    <text evidence="13">The sequence shown here is derived from an EMBL/GenBank/DDBJ whole genome shotgun (WGS) entry which is preliminary data.</text>
</comment>
<comment type="subcellular location">
    <subcellularLocation>
        <location evidence="1">Cell membrane</location>
        <topology evidence="1">Single-pass type I membrane protein</topology>
    </subcellularLocation>
</comment>
<dbReference type="EMBL" id="AUSU01004878">
    <property type="protein sequence ID" value="EPS64361.1"/>
    <property type="molecule type" value="Genomic_DNA"/>
</dbReference>
<keyword evidence="2" id="KW-1003">Cell membrane</keyword>
<evidence type="ECO:0000256" key="8">
    <source>
        <dbReference type="ARBA" id="ARBA00023136"/>
    </source>
</evidence>
<reference evidence="13 14" key="1">
    <citation type="journal article" date="2013" name="BMC Genomics">
        <title>The miniature genome of a carnivorous plant Genlisea aurea contains a low number of genes and short non-coding sequences.</title>
        <authorList>
            <person name="Leushkin E.V."/>
            <person name="Sutormin R.A."/>
            <person name="Nabieva E.R."/>
            <person name="Penin A.A."/>
            <person name="Kondrashov A.S."/>
            <person name="Logacheva M.D."/>
        </authorList>
    </citation>
    <scope>NUCLEOTIDE SEQUENCE [LARGE SCALE GENOMIC DNA]</scope>
</reference>
<organism evidence="13 14">
    <name type="scientific">Genlisea aurea</name>
    <dbReference type="NCBI Taxonomy" id="192259"/>
    <lineage>
        <taxon>Eukaryota</taxon>
        <taxon>Viridiplantae</taxon>
        <taxon>Streptophyta</taxon>
        <taxon>Embryophyta</taxon>
        <taxon>Tracheophyta</taxon>
        <taxon>Spermatophyta</taxon>
        <taxon>Magnoliopsida</taxon>
        <taxon>eudicotyledons</taxon>
        <taxon>Gunneridae</taxon>
        <taxon>Pentapetalae</taxon>
        <taxon>asterids</taxon>
        <taxon>lamiids</taxon>
        <taxon>Lamiales</taxon>
        <taxon>Lentibulariaceae</taxon>
        <taxon>Genlisea</taxon>
    </lineage>
</organism>
<feature type="signal peptide" evidence="11">
    <location>
        <begin position="1"/>
        <end position="22"/>
    </location>
</feature>
<dbReference type="PANTHER" id="PTHR47988">
    <property type="entry name" value="SOMATIC EMBRYOGENESIS RECEPTOR KINASE 1"/>
    <property type="match status" value="1"/>
</dbReference>
<dbReference type="InterPro" id="IPR013210">
    <property type="entry name" value="LRR_N_plant-typ"/>
</dbReference>
<sequence length="228" mass="24529">NFFLPALFSVLVLSLHFSLNGAQSCNPNDKKALLDIKASFGNPASLSSWNNSATNCCTWLGVTCDSSTKRVVGIELHDSPDFAGKAIPSTISELTFLQSLQIYNLNLVGSIPTSITALKNLNLINLAGNRLSGPIPQLLSQIQSLTYVSLGNNFFSGSIPPSLSNLKNLYFINFEYNNLTGTLPASLGNIGLTYLYLSHNQLSGAIPTDGNLQDFDSTAFFHNKCLCG</sequence>
<dbReference type="Pfam" id="PF00560">
    <property type="entry name" value="LRR_1"/>
    <property type="match status" value="4"/>
</dbReference>
<evidence type="ECO:0000259" key="12">
    <source>
        <dbReference type="Pfam" id="PF08263"/>
    </source>
</evidence>
<feature type="non-terminal residue" evidence="13">
    <location>
        <position position="1"/>
    </location>
</feature>
<dbReference type="Pfam" id="PF08263">
    <property type="entry name" value="LRRNT_2"/>
    <property type="match status" value="1"/>
</dbReference>
<evidence type="ECO:0000256" key="3">
    <source>
        <dbReference type="ARBA" id="ARBA00022614"/>
    </source>
</evidence>
<keyword evidence="7" id="KW-1133">Transmembrane helix</keyword>
<proteinExistence type="predicted"/>
<keyword evidence="9" id="KW-0675">Receptor</keyword>
<evidence type="ECO:0000256" key="4">
    <source>
        <dbReference type="ARBA" id="ARBA00022692"/>
    </source>
</evidence>
<dbReference type="InterPro" id="IPR001611">
    <property type="entry name" value="Leu-rich_rpt"/>
</dbReference>
<accession>S8CI88</accession>
<keyword evidence="4" id="KW-0812">Transmembrane</keyword>
<evidence type="ECO:0000256" key="5">
    <source>
        <dbReference type="ARBA" id="ARBA00022729"/>
    </source>
</evidence>
<dbReference type="SUPFAM" id="SSF52058">
    <property type="entry name" value="L domain-like"/>
    <property type="match status" value="1"/>
</dbReference>
<evidence type="ECO:0000256" key="6">
    <source>
        <dbReference type="ARBA" id="ARBA00022737"/>
    </source>
</evidence>
<evidence type="ECO:0000313" key="13">
    <source>
        <dbReference type="EMBL" id="EPS64361.1"/>
    </source>
</evidence>
<dbReference type="GO" id="GO:0005886">
    <property type="term" value="C:plasma membrane"/>
    <property type="evidence" value="ECO:0007669"/>
    <property type="project" value="UniProtKB-SubCell"/>
</dbReference>
<dbReference type="InterPro" id="IPR032675">
    <property type="entry name" value="LRR_dom_sf"/>
</dbReference>
<dbReference type="GO" id="GO:0051606">
    <property type="term" value="P:detection of stimulus"/>
    <property type="evidence" value="ECO:0007669"/>
    <property type="project" value="UniProtKB-ARBA"/>
</dbReference>
<dbReference type="Proteomes" id="UP000015453">
    <property type="component" value="Unassembled WGS sequence"/>
</dbReference>
<dbReference type="Gene3D" id="3.80.10.10">
    <property type="entry name" value="Ribonuclease Inhibitor"/>
    <property type="match status" value="2"/>
</dbReference>
<evidence type="ECO:0000256" key="2">
    <source>
        <dbReference type="ARBA" id="ARBA00022475"/>
    </source>
</evidence>
<evidence type="ECO:0000256" key="11">
    <source>
        <dbReference type="SAM" id="SignalP"/>
    </source>
</evidence>
<dbReference type="FunFam" id="3.80.10.10:FF:000470">
    <property type="entry name" value="LRR receptor-like serine/threonine-protein kinase RPK2"/>
    <property type="match status" value="1"/>
</dbReference>
<keyword evidence="8" id="KW-0472">Membrane</keyword>
<evidence type="ECO:0000256" key="7">
    <source>
        <dbReference type="ARBA" id="ARBA00022989"/>
    </source>
</evidence>
<keyword evidence="6" id="KW-0677">Repeat</keyword>
<gene>
    <name evidence="13" type="ORF">M569_10420</name>
</gene>
<dbReference type="OrthoDB" id="676979at2759"/>
<feature type="domain" description="Leucine-rich repeat-containing N-terminal plant-type" evidence="12">
    <location>
        <begin position="27"/>
        <end position="65"/>
    </location>
</feature>
<keyword evidence="3" id="KW-0433">Leucine-rich repeat</keyword>
<evidence type="ECO:0000256" key="10">
    <source>
        <dbReference type="ARBA" id="ARBA00023180"/>
    </source>
</evidence>
<dbReference type="FunFam" id="3.80.10.10:FF:000129">
    <property type="entry name" value="Leucine-rich repeat receptor-like kinase"/>
    <property type="match status" value="1"/>
</dbReference>
<feature type="chain" id="PRO_5004549179" description="Leucine-rich repeat-containing N-terminal plant-type domain-containing protein" evidence="11">
    <location>
        <begin position="23"/>
        <end position="228"/>
    </location>
</feature>
<evidence type="ECO:0000256" key="9">
    <source>
        <dbReference type="ARBA" id="ARBA00023170"/>
    </source>
</evidence>
<keyword evidence="10" id="KW-0325">Glycoprotein</keyword>